<dbReference type="Proteomes" id="UP000018922">
    <property type="component" value="Chromosome I"/>
</dbReference>
<dbReference type="KEGG" id="mgy:MGMSRv2__3662"/>
<proteinExistence type="predicted"/>
<accession>V6F683</accession>
<dbReference type="AlphaFoldDB" id="V6F683"/>
<dbReference type="EMBL" id="HG794546">
    <property type="protein sequence ID" value="CDL00877.1"/>
    <property type="molecule type" value="Genomic_DNA"/>
</dbReference>
<keyword evidence="2" id="KW-1185">Reference proteome</keyword>
<dbReference type="HOGENOM" id="CLU_3235709_0_0_5"/>
<organism evidence="1 2">
    <name type="scientific">Magnetospirillum gryphiswaldense (strain DSM 6361 / JCM 21280 / NBRC 15271 / MSR-1)</name>
    <dbReference type="NCBI Taxonomy" id="431944"/>
    <lineage>
        <taxon>Bacteria</taxon>
        <taxon>Pseudomonadati</taxon>
        <taxon>Pseudomonadota</taxon>
        <taxon>Alphaproteobacteria</taxon>
        <taxon>Rhodospirillales</taxon>
        <taxon>Rhodospirillaceae</taxon>
        <taxon>Magnetospirillum</taxon>
    </lineage>
</organism>
<name>V6F683_MAGGM</name>
<evidence type="ECO:0000313" key="1">
    <source>
        <dbReference type="EMBL" id="CDL00877.1"/>
    </source>
</evidence>
<reference evidence="1 2" key="1">
    <citation type="journal article" date="2014" name="Genome Announc.">
        <title>Complete genome sequence of Magnetospirillum gryphiswaldense MSR-1.</title>
        <authorList>
            <person name="Wang X."/>
            <person name="Wang Q."/>
            <person name="Zhang W."/>
            <person name="Wang Y."/>
            <person name="Li L."/>
            <person name="Wen T."/>
            <person name="Zhang T."/>
            <person name="Zhang Y."/>
            <person name="Xu J."/>
            <person name="Hu J."/>
            <person name="Li S."/>
            <person name="Liu L."/>
            <person name="Liu J."/>
            <person name="Jiang W."/>
            <person name="Tian J."/>
            <person name="Li Y."/>
            <person name="Schuler D."/>
            <person name="Wang L."/>
            <person name="Li J."/>
        </authorList>
    </citation>
    <scope>NUCLEOTIDE SEQUENCE [LARGE SCALE GENOMIC DNA]</scope>
    <source>
        <strain evidence="2">DSM 6361 / JCM 21280 / NBRC 15271 / MSR-1</strain>
    </source>
</reference>
<sequence length="43" mass="4709">MDALIRCMMAAGPPAKRPPHMDEAAAEDADLEVSVMDIPERQE</sequence>
<gene>
    <name evidence="1" type="ordered locus">MGMSRv2__3662</name>
</gene>
<evidence type="ECO:0000313" key="2">
    <source>
        <dbReference type="Proteomes" id="UP000018922"/>
    </source>
</evidence>
<protein>
    <submittedName>
        <fullName evidence="1">Uncharacterized protein</fullName>
    </submittedName>
</protein>